<dbReference type="AlphaFoldDB" id="A0A2V1N027"/>
<keyword evidence="2" id="KW-1185">Reference proteome</keyword>
<reference evidence="1 2" key="1">
    <citation type="journal article" date="2018" name="Int. J. Syst. Evol. Microbiol.">
        <title>Lactobacillus bambusae sp. nov., isolated from a traditional fermented Ma-bamboo shoots of Taiwan.</title>
        <authorList>
            <person name="Wang L.-T."/>
        </authorList>
    </citation>
    <scope>NUCLEOTIDE SEQUENCE [LARGE SCALE GENOMIC DNA]</scope>
    <source>
        <strain evidence="1 2">BS-W1</strain>
    </source>
</reference>
<dbReference type="Proteomes" id="UP000245080">
    <property type="component" value="Unassembled WGS sequence"/>
</dbReference>
<evidence type="ECO:0000313" key="1">
    <source>
        <dbReference type="EMBL" id="PWG00422.1"/>
    </source>
</evidence>
<organism evidence="1 2">
    <name type="scientific">Levilactobacillus bambusae</name>
    <dbReference type="NCBI Taxonomy" id="2024736"/>
    <lineage>
        <taxon>Bacteria</taxon>
        <taxon>Bacillati</taxon>
        <taxon>Bacillota</taxon>
        <taxon>Bacilli</taxon>
        <taxon>Lactobacillales</taxon>
        <taxon>Lactobacillaceae</taxon>
        <taxon>Levilactobacillus</taxon>
    </lineage>
</organism>
<dbReference type="EMBL" id="QCXQ01000002">
    <property type="protein sequence ID" value="PWG00422.1"/>
    <property type="molecule type" value="Genomic_DNA"/>
</dbReference>
<dbReference type="OrthoDB" id="5419659at2"/>
<accession>A0A2V1N027</accession>
<sequence length="127" mass="14437">MASDTVIYPAIFTRDGDYILVQIPDLEGGYTQGNDLLDAVKMAQDLIGNLLMDEIHYPTPTDPMNWELNTDEKVVYINTDLNLFRLKYAKRVRKNVTIPAYLNKLAKQQKVNVSQVLTEALSEKFGL</sequence>
<proteinExistence type="predicted"/>
<evidence type="ECO:0000313" key="2">
    <source>
        <dbReference type="Proteomes" id="UP000245080"/>
    </source>
</evidence>
<name>A0A2V1N027_9LACO</name>
<dbReference type="Gene3D" id="3.30.160.250">
    <property type="match status" value="1"/>
</dbReference>
<protein>
    <submittedName>
        <fullName evidence="1">Antitoxin HicB</fullName>
    </submittedName>
</protein>
<comment type="caution">
    <text evidence="1">The sequence shown here is derived from an EMBL/GenBank/DDBJ whole genome shotgun (WGS) entry which is preliminary data.</text>
</comment>
<dbReference type="RefSeq" id="WP_109250370.1">
    <property type="nucleotide sequence ID" value="NZ_QCXQ01000002.1"/>
</dbReference>
<dbReference type="InterPro" id="IPR035069">
    <property type="entry name" value="TTHA1013/TTHA0281-like"/>
</dbReference>
<dbReference type="SUPFAM" id="SSF143100">
    <property type="entry name" value="TTHA1013/TTHA0281-like"/>
    <property type="match status" value="1"/>
</dbReference>
<gene>
    <name evidence="1" type="ORF">DCM90_05715</name>
</gene>